<keyword evidence="3" id="KW-1185">Reference proteome</keyword>
<dbReference type="InterPro" id="IPR006665">
    <property type="entry name" value="OmpA-like"/>
</dbReference>
<comment type="caution">
    <text evidence="2">The sequence shown here is derived from an EMBL/GenBank/DDBJ whole genome shotgun (WGS) entry which is preliminary data.</text>
</comment>
<evidence type="ECO:0000313" key="2">
    <source>
        <dbReference type="EMBL" id="MFC5454077.1"/>
    </source>
</evidence>
<sequence length="416" mass="44382">MLILLPVATGVHAWLFCRDNLPGLTQQAVDRLKAAGVRDPVVELRFFDIAVRGEAPDPPARDKALAAIRTLVPLRLQTAAEGIVVPASLHARLDAGTLRLSGWFPDSEEIGQVSRLLEDLRPDLVIDTHDLHAVPEVKWPEGVRPPLGAGSPLLKPIIETLRVPAELHIHAREGAIVLSGLLPDTALKQELVATLAEVAGAREVDPAALKASPHVLPAPFARPEQLTAFVNSFFSLPPPRSFDIRSDGIPHLTGMATRQLESVWLALLRPVTGSAKVEAKFTLMPSLYHFPGFQPQSKLPAATLESMRETLRGCVIVFEPGSAQLQPEEQIKLVTLAPALLAAGPGLGLVIGAHPDPAGPEKAEKDLCKARANAVMSFLVEQGAPTADMQAVVFDPVPAGSPAAPASPRCVELLIK</sequence>
<protein>
    <submittedName>
        <fullName evidence="2">OmpA family protein</fullName>
    </submittedName>
</protein>
<proteinExistence type="predicted"/>
<dbReference type="InterPro" id="IPR036737">
    <property type="entry name" value="OmpA-like_sf"/>
</dbReference>
<organism evidence="2 3">
    <name type="scientific">Prosthecobacter fluviatilis</name>
    <dbReference type="NCBI Taxonomy" id="445931"/>
    <lineage>
        <taxon>Bacteria</taxon>
        <taxon>Pseudomonadati</taxon>
        <taxon>Verrucomicrobiota</taxon>
        <taxon>Verrucomicrobiia</taxon>
        <taxon>Verrucomicrobiales</taxon>
        <taxon>Verrucomicrobiaceae</taxon>
        <taxon>Prosthecobacter</taxon>
    </lineage>
</organism>
<dbReference type="Pfam" id="PF00691">
    <property type="entry name" value="OmpA"/>
    <property type="match status" value="1"/>
</dbReference>
<reference evidence="3" key="1">
    <citation type="journal article" date="2019" name="Int. J. Syst. Evol. Microbiol.">
        <title>The Global Catalogue of Microorganisms (GCM) 10K type strain sequencing project: providing services to taxonomists for standard genome sequencing and annotation.</title>
        <authorList>
            <consortium name="The Broad Institute Genomics Platform"/>
            <consortium name="The Broad Institute Genome Sequencing Center for Infectious Disease"/>
            <person name="Wu L."/>
            <person name="Ma J."/>
        </authorList>
    </citation>
    <scope>NUCLEOTIDE SEQUENCE [LARGE SCALE GENOMIC DNA]</scope>
    <source>
        <strain evidence="3">CGMCC 4.1469</strain>
    </source>
</reference>
<gene>
    <name evidence="2" type="ORF">ACFQDI_04335</name>
</gene>
<dbReference type="Gene3D" id="3.30.1330.60">
    <property type="entry name" value="OmpA-like domain"/>
    <property type="match status" value="1"/>
</dbReference>
<name>A0ABW0KLZ2_9BACT</name>
<dbReference type="SUPFAM" id="SSF103088">
    <property type="entry name" value="OmpA-like"/>
    <property type="match status" value="1"/>
</dbReference>
<evidence type="ECO:0000259" key="1">
    <source>
        <dbReference type="Pfam" id="PF00691"/>
    </source>
</evidence>
<evidence type="ECO:0000313" key="3">
    <source>
        <dbReference type="Proteomes" id="UP001596052"/>
    </source>
</evidence>
<dbReference type="RefSeq" id="WP_377163779.1">
    <property type="nucleotide sequence ID" value="NZ_JBHSMQ010000001.1"/>
</dbReference>
<dbReference type="Proteomes" id="UP001596052">
    <property type="component" value="Unassembled WGS sequence"/>
</dbReference>
<dbReference type="EMBL" id="JBHSMQ010000001">
    <property type="protein sequence ID" value="MFC5454077.1"/>
    <property type="molecule type" value="Genomic_DNA"/>
</dbReference>
<feature type="domain" description="OmpA-like" evidence="1">
    <location>
        <begin position="318"/>
        <end position="392"/>
    </location>
</feature>
<accession>A0ABW0KLZ2</accession>